<proteinExistence type="predicted"/>
<evidence type="ECO:0000256" key="1">
    <source>
        <dbReference type="ARBA" id="ARBA00004141"/>
    </source>
</evidence>
<evidence type="ECO:0000313" key="8">
    <source>
        <dbReference type="Proteomes" id="UP000828390"/>
    </source>
</evidence>
<evidence type="ECO:0000256" key="6">
    <source>
        <dbReference type="SAM" id="Phobius"/>
    </source>
</evidence>
<organism evidence="7 8">
    <name type="scientific">Dreissena polymorpha</name>
    <name type="common">Zebra mussel</name>
    <name type="synonym">Mytilus polymorpha</name>
    <dbReference type="NCBI Taxonomy" id="45954"/>
    <lineage>
        <taxon>Eukaryota</taxon>
        <taxon>Metazoa</taxon>
        <taxon>Spiralia</taxon>
        <taxon>Lophotrochozoa</taxon>
        <taxon>Mollusca</taxon>
        <taxon>Bivalvia</taxon>
        <taxon>Autobranchia</taxon>
        <taxon>Heteroconchia</taxon>
        <taxon>Euheterodonta</taxon>
        <taxon>Imparidentia</taxon>
        <taxon>Neoheterodontei</taxon>
        <taxon>Myida</taxon>
        <taxon>Dreissenoidea</taxon>
        <taxon>Dreissenidae</taxon>
        <taxon>Dreissena</taxon>
    </lineage>
</organism>
<dbReference type="SUPFAM" id="SSF161070">
    <property type="entry name" value="SNF-like"/>
    <property type="match status" value="1"/>
</dbReference>
<keyword evidence="8" id="KW-1185">Reference proteome</keyword>
<evidence type="ECO:0008006" key="9">
    <source>
        <dbReference type="Google" id="ProtNLM"/>
    </source>
</evidence>
<comment type="caution">
    <text evidence="7">The sequence shown here is derived from an EMBL/GenBank/DDBJ whole genome shotgun (WGS) entry which is preliminary data.</text>
</comment>
<reference evidence="7" key="1">
    <citation type="journal article" date="2019" name="bioRxiv">
        <title>The Genome of the Zebra Mussel, Dreissena polymorpha: A Resource for Invasive Species Research.</title>
        <authorList>
            <person name="McCartney M.A."/>
            <person name="Auch B."/>
            <person name="Kono T."/>
            <person name="Mallez S."/>
            <person name="Zhang Y."/>
            <person name="Obille A."/>
            <person name="Becker A."/>
            <person name="Abrahante J.E."/>
            <person name="Garbe J."/>
            <person name="Badalamenti J.P."/>
            <person name="Herman A."/>
            <person name="Mangelson H."/>
            <person name="Liachko I."/>
            <person name="Sullivan S."/>
            <person name="Sone E.D."/>
            <person name="Koren S."/>
            <person name="Silverstein K.A.T."/>
            <person name="Beckman K.B."/>
            <person name="Gohl D.M."/>
        </authorList>
    </citation>
    <scope>NUCLEOTIDE SEQUENCE</scope>
    <source>
        <strain evidence="7">Duluth1</strain>
        <tissue evidence="7">Whole animal</tissue>
    </source>
</reference>
<dbReference type="Proteomes" id="UP000828390">
    <property type="component" value="Unassembled WGS sequence"/>
</dbReference>
<evidence type="ECO:0000313" key="7">
    <source>
        <dbReference type="EMBL" id="KAH3881582.1"/>
    </source>
</evidence>
<comment type="subcellular location">
    <subcellularLocation>
        <location evidence="1">Membrane</location>
        <topology evidence="1">Multi-pass membrane protein</topology>
    </subcellularLocation>
</comment>
<dbReference type="PROSITE" id="PS50267">
    <property type="entry name" value="NA_NEUROTRAN_SYMP_3"/>
    <property type="match status" value="1"/>
</dbReference>
<evidence type="ECO:0000256" key="2">
    <source>
        <dbReference type="ARBA" id="ARBA00022448"/>
    </source>
</evidence>
<name>A0A9D4RWW8_DREPO</name>
<evidence type="ECO:0000256" key="5">
    <source>
        <dbReference type="ARBA" id="ARBA00023136"/>
    </source>
</evidence>
<dbReference type="InterPro" id="IPR000175">
    <property type="entry name" value="Na/ntran_symport"/>
</dbReference>
<keyword evidence="5 6" id="KW-0472">Membrane</keyword>
<evidence type="ECO:0000256" key="3">
    <source>
        <dbReference type="ARBA" id="ARBA00022692"/>
    </source>
</evidence>
<dbReference type="Pfam" id="PF00209">
    <property type="entry name" value="SNF"/>
    <property type="match status" value="1"/>
</dbReference>
<dbReference type="InterPro" id="IPR037272">
    <property type="entry name" value="SNS_sf"/>
</dbReference>
<feature type="transmembrane region" description="Helical" evidence="6">
    <location>
        <begin position="25"/>
        <end position="50"/>
    </location>
</feature>
<keyword evidence="2" id="KW-0813">Transport</keyword>
<gene>
    <name evidence="7" type="ORF">DPMN_005508</name>
</gene>
<dbReference type="EMBL" id="JAIWYP010000001">
    <property type="protein sequence ID" value="KAH3881582.1"/>
    <property type="molecule type" value="Genomic_DNA"/>
</dbReference>
<keyword evidence="3 6" id="KW-0812">Transmembrane</keyword>
<reference evidence="7" key="2">
    <citation type="submission" date="2020-11" db="EMBL/GenBank/DDBJ databases">
        <authorList>
            <person name="McCartney M.A."/>
            <person name="Auch B."/>
            <person name="Kono T."/>
            <person name="Mallez S."/>
            <person name="Becker A."/>
            <person name="Gohl D.M."/>
            <person name="Silverstein K.A.T."/>
            <person name="Koren S."/>
            <person name="Bechman K.B."/>
            <person name="Herman A."/>
            <person name="Abrahante J.E."/>
            <person name="Garbe J."/>
        </authorList>
    </citation>
    <scope>NUCLEOTIDE SEQUENCE</scope>
    <source>
        <strain evidence="7">Duluth1</strain>
        <tissue evidence="7">Whole animal</tissue>
    </source>
</reference>
<protein>
    <recommendedName>
        <fullName evidence="9">Transporter</fullName>
    </recommendedName>
</protein>
<dbReference type="GO" id="GO:0016020">
    <property type="term" value="C:membrane"/>
    <property type="evidence" value="ECO:0007669"/>
    <property type="project" value="UniProtKB-SubCell"/>
</dbReference>
<keyword evidence="4 6" id="KW-1133">Transmembrane helix</keyword>
<sequence>MQGIWIFSLVQYTPFSMAGYEYPGWAIGLGWFLAALSIVCIPAGMIHAVLNSKGQSLWQVGGNIHEIHVCYLKACCNYIPCYL</sequence>
<dbReference type="AlphaFoldDB" id="A0A9D4RWW8"/>
<accession>A0A9D4RWW8</accession>
<evidence type="ECO:0000256" key="4">
    <source>
        <dbReference type="ARBA" id="ARBA00022989"/>
    </source>
</evidence>